<keyword evidence="6" id="KW-0902">Two-component regulatory system</keyword>
<protein>
    <recommendedName>
        <fullName evidence="2">histidine kinase</fullName>
        <ecNumber evidence="2">2.7.13.3</ecNumber>
    </recommendedName>
</protein>
<dbReference type="InterPro" id="IPR011622">
    <property type="entry name" value="7TMR_DISM_rcpt_extracell_dom2"/>
</dbReference>
<dbReference type="PANTHER" id="PTHR43711:SF1">
    <property type="entry name" value="HISTIDINE KINASE 1"/>
    <property type="match status" value="1"/>
</dbReference>
<dbReference type="Pfam" id="PF00512">
    <property type="entry name" value="HisKA"/>
    <property type="match status" value="1"/>
</dbReference>
<organism evidence="10 11">
    <name type="scientific">Thermoflexibacter ruber</name>
    <dbReference type="NCBI Taxonomy" id="1003"/>
    <lineage>
        <taxon>Bacteria</taxon>
        <taxon>Pseudomonadati</taxon>
        <taxon>Bacteroidota</taxon>
        <taxon>Cytophagia</taxon>
        <taxon>Cytophagales</taxon>
        <taxon>Thermoflexibacteraceae</taxon>
        <taxon>Thermoflexibacter</taxon>
    </lineage>
</organism>
<feature type="transmembrane region" description="Helical" evidence="8">
    <location>
        <begin position="307"/>
        <end position="328"/>
    </location>
</feature>
<dbReference type="InterPro" id="IPR003661">
    <property type="entry name" value="HisK_dim/P_dom"/>
</dbReference>
<dbReference type="Proteomes" id="UP000199513">
    <property type="component" value="Unassembled WGS sequence"/>
</dbReference>
<keyword evidence="5 10" id="KW-0418">Kinase</keyword>
<dbReference type="PANTHER" id="PTHR43711">
    <property type="entry name" value="TWO-COMPONENT HISTIDINE KINASE"/>
    <property type="match status" value="1"/>
</dbReference>
<evidence type="ECO:0000256" key="4">
    <source>
        <dbReference type="ARBA" id="ARBA00022679"/>
    </source>
</evidence>
<dbReference type="PRINTS" id="PR00344">
    <property type="entry name" value="BCTRLSENSOR"/>
</dbReference>
<gene>
    <name evidence="10" type="ORF">SAMN04488541_104126</name>
</gene>
<dbReference type="SMART" id="SM00388">
    <property type="entry name" value="HisKA"/>
    <property type="match status" value="1"/>
</dbReference>
<evidence type="ECO:0000256" key="5">
    <source>
        <dbReference type="ARBA" id="ARBA00022777"/>
    </source>
</evidence>
<keyword evidence="3" id="KW-0597">Phosphoprotein</keyword>
<feature type="coiled-coil region" evidence="7">
    <location>
        <begin position="386"/>
        <end position="453"/>
    </location>
</feature>
<evidence type="ECO:0000256" key="2">
    <source>
        <dbReference type="ARBA" id="ARBA00012438"/>
    </source>
</evidence>
<dbReference type="InterPro" id="IPR036890">
    <property type="entry name" value="HATPase_C_sf"/>
</dbReference>
<dbReference type="Pfam" id="PF07695">
    <property type="entry name" value="7TMR-DISM_7TM"/>
    <property type="match status" value="1"/>
</dbReference>
<dbReference type="Pfam" id="PF07696">
    <property type="entry name" value="7TMR-DISMED2"/>
    <property type="match status" value="1"/>
</dbReference>
<proteinExistence type="predicted"/>
<dbReference type="CDD" id="cd00082">
    <property type="entry name" value="HisKA"/>
    <property type="match status" value="1"/>
</dbReference>
<dbReference type="AlphaFoldDB" id="A0A1I2J4Y8"/>
<dbReference type="SUPFAM" id="SSF55874">
    <property type="entry name" value="ATPase domain of HSP90 chaperone/DNA topoisomerase II/histidine kinase"/>
    <property type="match status" value="1"/>
</dbReference>
<dbReference type="InterPro" id="IPR004358">
    <property type="entry name" value="Sig_transdc_His_kin-like_C"/>
</dbReference>
<evidence type="ECO:0000313" key="10">
    <source>
        <dbReference type="EMBL" id="SFF49060.1"/>
    </source>
</evidence>
<dbReference type="Gene3D" id="3.30.565.10">
    <property type="entry name" value="Histidine kinase-like ATPase, C-terminal domain"/>
    <property type="match status" value="1"/>
</dbReference>
<feature type="transmembrane region" description="Helical" evidence="8">
    <location>
        <begin position="186"/>
        <end position="207"/>
    </location>
</feature>
<keyword evidence="4" id="KW-0808">Transferase</keyword>
<dbReference type="EMBL" id="FONY01000041">
    <property type="protein sequence ID" value="SFF49060.1"/>
    <property type="molecule type" value="Genomic_DNA"/>
</dbReference>
<dbReference type="InterPro" id="IPR005467">
    <property type="entry name" value="His_kinase_dom"/>
</dbReference>
<dbReference type="FunFam" id="3.30.565.10:FF:000006">
    <property type="entry name" value="Sensor histidine kinase WalK"/>
    <property type="match status" value="1"/>
</dbReference>
<evidence type="ECO:0000313" key="11">
    <source>
        <dbReference type="Proteomes" id="UP000199513"/>
    </source>
</evidence>
<dbReference type="InterPro" id="IPR036097">
    <property type="entry name" value="HisK_dim/P_sf"/>
</dbReference>
<keyword evidence="8" id="KW-0812">Transmembrane</keyword>
<dbReference type="SUPFAM" id="SSF47384">
    <property type="entry name" value="Homodimeric domain of signal transducing histidine kinase"/>
    <property type="match status" value="1"/>
</dbReference>
<dbReference type="SMART" id="SM00387">
    <property type="entry name" value="HATPase_c"/>
    <property type="match status" value="1"/>
</dbReference>
<feature type="transmembrane region" description="Helical" evidence="8">
    <location>
        <begin position="246"/>
        <end position="270"/>
    </location>
</feature>
<evidence type="ECO:0000256" key="1">
    <source>
        <dbReference type="ARBA" id="ARBA00000085"/>
    </source>
</evidence>
<dbReference type="EC" id="2.7.13.3" evidence="2"/>
<dbReference type="InterPro" id="IPR003594">
    <property type="entry name" value="HATPase_dom"/>
</dbReference>
<dbReference type="RefSeq" id="WP_143090988.1">
    <property type="nucleotide sequence ID" value="NZ_FONY01000041.1"/>
</dbReference>
<dbReference type="GO" id="GO:0000155">
    <property type="term" value="F:phosphorelay sensor kinase activity"/>
    <property type="evidence" value="ECO:0007669"/>
    <property type="project" value="InterPro"/>
</dbReference>
<keyword evidence="8" id="KW-0472">Membrane</keyword>
<dbReference type="InterPro" id="IPR050736">
    <property type="entry name" value="Sensor_HK_Regulatory"/>
</dbReference>
<evidence type="ECO:0000259" key="9">
    <source>
        <dbReference type="PROSITE" id="PS50109"/>
    </source>
</evidence>
<keyword evidence="11" id="KW-1185">Reference proteome</keyword>
<dbReference type="STRING" id="1003.SAMN04488541_104126"/>
<sequence length="687" mass="78918">MFRYFFLFVFVCLTVIQLFAGNTPTLVLNPTDHYKRISLLPYLQILVDSTTQKNLNAILLPTVQKQFHRLDIESLDIKAKSIWLRLDVDNKSDTAKKIGLQFGYFEHLTIYLASDTLTKKVAQRSFKRLEDVEYVMLPPHKSTFYFHINRSQPIYISQVKPAIDFAFLHGEYYDYFWETNKVGLRYFSLLFIGAISVMLCYNLILLIILKDKNYLYYVLCLFSFGIADFSERGLYEELVAPAPPTYFLWLILIPVIFYVLFQLLFTRSFLDLPKNMPFLNKIALFLCFLVGSNFLLIAFGAYEYLQIYLMICSGIANLGILCISLLAIRKVKSNITFYLIGNILYNIGVIIYVLDLFQVIESNIYTVNGMLVGNILEMMLFSLALANKINEAKRDLMEEKLLKEQEKKIIILEQNKLLEEKVEQRTYELQESNNKLQQTLKTVELQTEELVKNNLFKDKMFSIIAHDLRSPLGALKGTLALLAIDALSKEEINSMTNDVKRRLDALDVTLNDLLQWAKSQMQGATISSEIIDIQENINQKIALFLPIAEDKKITLLNHIPKNTIAYADLNQFRAIIRNLIANAIKFTSPNGVVIVGAEEEEKDTNFVTIWVKDTGLGMKEEQMKQLFENKTHFTTRGTKGEKGTGLGLLLCKDFVVQNGGRIWVKSELNKGSCFYFTLPKSPTKISN</sequence>
<keyword evidence="7" id="KW-0175">Coiled coil</keyword>
<comment type="catalytic activity">
    <reaction evidence="1">
        <text>ATP + protein L-histidine = ADP + protein N-phospho-L-histidine.</text>
        <dbReference type="EC" id="2.7.13.3"/>
    </reaction>
</comment>
<name>A0A1I2J4Y8_9BACT</name>
<accession>A0A1I2J4Y8</accession>
<dbReference type="Pfam" id="PF02518">
    <property type="entry name" value="HATPase_c"/>
    <property type="match status" value="1"/>
</dbReference>
<dbReference type="Gene3D" id="2.60.40.2380">
    <property type="match status" value="1"/>
</dbReference>
<evidence type="ECO:0000256" key="7">
    <source>
        <dbReference type="SAM" id="Coils"/>
    </source>
</evidence>
<dbReference type="InterPro" id="IPR011623">
    <property type="entry name" value="7TMR_DISM_rcpt_extracell_dom1"/>
</dbReference>
<feature type="transmembrane region" description="Helical" evidence="8">
    <location>
        <begin position="366"/>
        <end position="386"/>
    </location>
</feature>
<keyword evidence="8" id="KW-1133">Transmembrane helix</keyword>
<evidence type="ECO:0000256" key="6">
    <source>
        <dbReference type="ARBA" id="ARBA00023012"/>
    </source>
</evidence>
<feature type="transmembrane region" description="Helical" evidence="8">
    <location>
        <begin position="214"/>
        <end position="234"/>
    </location>
</feature>
<dbReference type="OrthoDB" id="9810447at2"/>
<feature type="transmembrane region" description="Helical" evidence="8">
    <location>
        <begin position="335"/>
        <end position="354"/>
    </location>
</feature>
<reference evidence="11" key="1">
    <citation type="submission" date="2016-10" db="EMBL/GenBank/DDBJ databases">
        <authorList>
            <person name="Varghese N."/>
            <person name="Submissions S."/>
        </authorList>
    </citation>
    <scope>NUCLEOTIDE SEQUENCE [LARGE SCALE GENOMIC DNA]</scope>
    <source>
        <strain>GEY</strain>
        <strain evidence="11">DSM 9560</strain>
    </source>
</reference>
<feature type="domain" description="Histidine kinase" evidence="9">
    <location>
        <begin position="463"/>
        <end position="682"/>
    </location>
</feature>
<feature type="transmembrane region" description="Helical" evidence="8">
    <location>
        <begin position="282"/>
        <end position="301"/>
    </location>
</feature>
<evidence type="ECO:0000256" key="3">
    <source>
        <dbReference type="ARBA" id="ARBA00022553"/>
    </source>
</evidence>
<evidence type="ECO:0000256" key="8">
    <source>
        <dbReference type="SAM" id="Phobius"/>
    </source>
</evidence>
<dbReference type="PROSITE" id="PS50109">
    <property type="entry name" value="HIS_KIN"/>
    <property type="match status" value="1"/>
</dbReference>
<dbReference type="Gene3D" id="1.10.287.130">
    <property type="match status" value="1"/>
</dbReference>